<reference evidence="2" key="2">
    <citation type="submission" date="2011-02" db="EMBL/GenBank/DDBJ databases">
        <authorList>
            <person name="MacLean D."/>
        </authorList>
    </citation>
    <scope>NUCLEOTIDE SEQUENCE</scope>
</reference>
<reference evidence="2" key="1">
    <citation type="journal article" date="2011" name="PLoS Biol.">
        <title>Gene gain and loss during evolution of obligate parasitism in the white rust pathogen of Arabidopsis thaliana.</title>
        <authorList>
            <person name="Kemen E."/>
            <person name="Gardiner A."/>
            <person name="Schultz-Larsen T."/>
            <person name="Kemen A.C."/>
            <person name="Balmuth A.L."/>
            <person name="Robert-Seilaniantz A."/>
            <person name="Bailey K."/>
            <person name="Holub E."/>
            <person name="Studholme D.J."/>
            <person name="Maclean D."/>
            <person name="Jones J.D."/>
        </authorList>
    </citation>
    <scope>NUCLEOTIDE SEQUENCE</scope>
</reference>
<gene>
    <name evidence="2" type="primary">AlNc14C73G4976</name>
    <name evidence="2" type="ORF">ALNC14_056930</name>
</gene>
<evidence type="ECO:0000256" key="1">
    <source>
        <dbReference type="SAM" id="Phobius"/>
    </source>
</evidence>
<evidence type="ECO:0000313" key="2">
    <source>
        <dbReference type="EMBL" id="CCA19550.1"/>
    </source>
</evidence>
<feature type="transmembrane region" description="Helical" evidence="1">
    <location>
        <begin position="34"/>
        <end position="57"/>
    </location>
</feature>
<keyword evidence="1" id="KW-0812">Transmembrane</keyword>
<accession>F0WEB9</accession>
<sequence length="149" mass="16948">METIETHGLHSPLLPLESPTKIPLARMLNWYDPALVEAFVLVMLLLTLPTILAAAVSSKICYVRERRIVTTSLDKGTFIYFLDILNRLPLSFMHLFTRPRQCVYISALCLRLTHSRHPNQPIRSNIASTIRDAASPSHPNERHHLITIS</sequence>
<organism evidence="2">
    <name type="scientific">Albugo laibachii Nc14</name>
    <dbReference type="NCBI Taxonomy" id="890382"/>
    <lineage>
        <taxon>Eukaryota</taxon>
        <taxon>Sar</taxon>
        <taxon>Stramenopiles</taxon>
        <taxon>Oomycota</taxon>
        <taxon>Peronosporomycetes</taxon>
        <taxon>Albuginales</taxon>
        <taxon>Albuginaceae</taxon>
        <taxon>Albugo</taxon>
    </lineage>
</organism>
<dbReference type="EMBL" id="FR824118">
    <property type="protein sequence ID" value="CCA19550.1"/>
    <property type="molecule type" value="Genomic_DNA"/>
</dbReference>
<dbReference type="AlphaFoldDB" id="F0WEB9"/>
<keyword evidence="1" id="KW-0472">Membrane</keyword>
<keyword evidence="1" id="KW-1133">Transmembrane helix</keyword>
<protein>
    <submittedName>
        <fullName evidence="2">AlNc14C73G4976 protein</fullName>
    </submittedName>
</protein>
<name>F0WEB9_9STRA</name>
<dbReference type="HOGENOM" id="CLU_2019485_0_0_1"/>
<proteinExistence type="predicted"/>